<evidence type="ECO:0000313" key="4">
    <source>
        <dbReference type="Proteomes" id="UP000503840"/>
    </source>
</evidence>
<name>A0A7J0BK25_9BACT</name>
<organism evidence="3 4">
    <name type="scientific">Desulfovibrio subterraneus</name>
    <dbReference type="NCBI Taxonomy" id="2718620"/>
    <lineage>
        <taxon>Bacteria</taxon>
        <taxon>Pseudomonadati</taxon>
        <taxon>Thermodesulfobacteriota</taxon>
        <taxon>Desulfovibrionia</taxon>
        <taxon>Desulfovibrionales</taxon>
        <taxon>Desulfovibrionaceae</taxon>
        <taxon>Desulfovibrio</taxon>
    </lineage>
</organism>
<sequence length="295" mass="31598">MSGFNAIDLSGLPAPDIVETLDYEAILAEMLADLQSRDAAFSALVESDPAYKVLEVAAYRETIVRQRVNDAARAVMVAYATGNDLDNLAALVPLARKLENPGNPNAYPPVAPTYESDVDFRRRVQLAPEGFSVAGPDGAYIFHALAVSGVKDAAPISPAPVDVSLYILGMDGNGLPSNAVLDAVRAKFADQDIRPLTDRVTVLPAEIVEYDVVAVIHMMTGPSPDSVKEAARKDLERYVAERHKLGLGVAVSGIYEALHISGVIRVELQSPNADISVEAHQAAYCRSIDIEMSVN</sequence>
<dbReference type="InterPro" id="IPR052726">
    <property type="entry name" value="Phage_Baseplate_Hub"/>
</dbReference>
<evidence type="ECO:0000259" key="2">
    <source>
        <dbReference type="Pfam" id="PF26079"/>
    </source>
</evidence>
<dbReference type="RefSeq" id="WP_174405660.1">
    <property type="nucleotide sequence ID" value="NZ_BLVO01000013.1"/>
</dbReference>
<dbReference type="Pfam" id="PF26079">
    <property type="entry name" value="Baseplate_J_C"/>
    <property type="match status" value="1"/>
</dbReference>
<dbReference type="PANTHER" id="PTHR35862:SF1">
    <property type="entry name" value="FELS-2 PROPHAGE PROTEIN"/>
    <property type="match status" value="1"/>
</dbReference>
<feature type="domain" description="Baseplate J-like C-terminal" evidence="2">
    <location>
        <begin position="210"/>
        <end position="290"/>
    </location>
</feature>
<comment type="caution">
    <text evidence="3">The sequence shown here is derived from an EMBL/GenBank/DDBJ whole genome shotgun (WGS) entry which is preliminary data.</text>
</comment>
<gene>
    <name evidence="3" type="primary">J</name>
    <name evidence="3" type="ORF">DSM101010T_23950</name>
</gene>
<proteinExistence type="predicted"/>
<protein>
    <submittedName>
        <fullName evidence="3">Baseplate assembly protein</fullName>
    </submittedName>
</protein>
<dbReference type="InterPro" id="IPR058530">
    <property type="entry name" value="Baseplate_J-like_C"/>
</dbReference>
<keyword evidence="4" id="KW-1185">Reference proteome</keyword>
<dbReference type="EMBL" id="BLVO01000013">
    <property type="protein sequence ID" value="GFM34030.1"/>
    <property type="molecule type" value="Genomic_DNA"/>
</dbReference>
<dbReference type="AlphaFoldDB" id="A0A7J0BK25"/>
<reference evidence="3 4" key="1">
    <citation type="submission" date="2020-05" db="EMBL/GenBank/DDBJ databases">
        <title>Draft genome sequence of Desulfovibrio sp. strain HN2T.</title>
        <authorList>
            <person name="Ueno A."/>
            <person name="Tamazawa S."/>
            <person name="Tamamura S."/>
            <person name="Murakami T."/>
            <person name="Kiyama T."/>
            <person name="Inomata H."/>
            <person name="Amano Y."/>
            <person name="Miyakawa K."/>
            <person name="Tamaki H."/>
            <person name="Naganuma T."/>
            <person name="Kaneko K."/>
        </authorList>
    </citation>
    <scope>NUCLEOTIDE SEQUENCE [LARGE SCALE GENOMIC DNA]</scope>
    <source>
        <strain evidence="3 4">HN2</strain>
    </source>
</reference>
<feature type="domain" description="Baseplate J-like central" evidence="1">
    <location>
        <begin position="133"/>
        <end position="204"/>
    </location>
</feature>
<dbReference type="Proteomes" id="UP000503840">
    <property type="component" value="Unassembled WGS sequence"/>
</dbReference>
<evidence type="ECO:0000259" key="1">
    <source>
        <dbReference type="Pfam" id="PF26078"/>
    </source>
</evidence>
<dbReference type="PIRSF" id="PIRSF020481">
    <property type="entry name" value="BAP"/>
    <property type="match status" value="1"/>
</dbReference>
<accession>A0A7J0BK25</accession>
<evidence type="ECO:0000313" key="3">
    <source>
        <dbReference type="EMBL" id="GFM34030.1"/>
    </source>
</evidence>
<dbReference type="PANTHER" id="PTHR35862">
    <property type="entry name" value="FELS-2 PROPHAGE PROTEIN"/>
    <property type="match status" value="1"/>
</dbReference>
<dbReference type="Pfam" id="PF26078">
    <property type="entry name" value="Baseplate_J_M"/>
    <property type="match status" value="1"/>
</dbReference>
<dbReference type="InterPro" id="IPR014507">
    <property type="entry name" value="Baseplate_assembly_J_pred"/>
</dbReference>
<dbReference type="InterPro" id="IPR058531">
    <property type="entry name" value="Baseplate_J_M"/>
</dbReference>